<accession>A0A240E2V6</accession>
<evidence type="ECO:0000313" key="4">
    <source>
        <dbReference type="Proteomes" id="UP000219042"/>
    </source>
</evidence>
<keyword evidence="1" id="KW-0812">Transmembrane</keyword>
<organism evidence="3 4">
    <name type="scientific">Acinetobacter puyangensis</name>
    <dbReference type="NCBI Taxonomy" id="1096779"/>
    <lineage>
        <taxon>Bacteria</taxon>
        <taxon>Pseudomonadati</taxon>
        <taxon>Pseudomonadota</taxon>
        <taxon>Gammaproteobacteria</taxon>
        <taxon>Moraxellales</taxon>
        <taxon>Moraxellaceae</taxon>
        <taxon>Acinetobacter</taxon>
    </lineage>
</organism>
<dbReference type="Pfam" id="PF04982">
    <property type="entry name" value="TM_HPP"/>
    <property type="match status" value="1"/>
</dbReference>
<dbReference type="AlphaFoldDB" id="A0A240E2V6"/>
<keyword evidence="1" id="KW-1133">Transmembrane helix</keyword>
<dbReference type="PANTHER" id="PTHR33741:SF5">
    <property type="entry name" value="TRANSMEMBRANE PROTEIN DDB_G0269096-RELATED"/>
    <property type="match status" value="1"/>
</dbReference>
<evidence type="ECO:0000256" key="1">
    <source>
        <dbReference type="SAM" id="Phobius"/>
    </source>
</evidence>
<feature type="transmembrane region" description="Helical" evidence="1">
    <location>
        <begin position="55"/>
        <end position="71"/>
    </location>
</feature>
<dbReference type="Proteomes" id="UP000219042">
    <property type="component" value="Unassembled WGS sequence"/>
</dbReference>
<keyword evidence="4" id="KW-1185">Reference proteome</keyword>
<feature type="transmembrane region" description="Helical" evidence="1">
    <location>
        <begin position="148"/>
        <end position="167"/>
    </location>
</feature>
<evidence type="ECO:0000313" key="3">
    <source>
        <dbReference type="EMBL" id="SNX43108.1"/>
    </source>
</evidence>
<protein>
    <submittedName>
        <fullName evidence="3">HPP family protein</fullName>
    </submittedName>
</protein>
<reference evidence="4" key="1">
    <citation type="submission" date="2016-09" db="EMBL/GenBank/DDBJ databases">
        <authorList>
            <person name="Varghese N."/>
            <person name="Submissions S."/>
        </authorList>
    </citation>
    <scope>NUCLEOTIDE SEQUENCE [LARGE SCALE GENOMIC DNA]</scope>
    <source>
        <strain evidence="4">ANC 4466</strain>
    </source>
</reference>
<dbReference type="InterPro" id="IPR007065">
    <property type="entry name" value="HPP"/>
</dbReference>
<proteinExistence type="predicted"/>
<feature type="domain" description="HPP transmembrane region" evidence="2">
    <location>
        <begin position="28"/>
        <end position="177"/>
    </location>
</feature>
<evidence type="ECO:0000259" key="2">
    <source>
        <dbReference type="Pfam" id="PF04982"/>
    </source>
</evidence>
<feature type="transmembrane region" description="Helical" evidence="1">
    <location>
        <begin position="31"/>
        <end position="48"/>
    </location>
</feature>
<dbReference type="InterPro" id="IPR058581">
    <property type="entry name" value="TM_HPP"/>
</dbReference>
<dbReference type="PANTHER" id="PTHR33741">
    <property type="entry name" value="TRANSMEMBRANE PROTEIN DDB_G0269096-RELATED"/>
    <property type="match status" value="1"/>
</dbReference>
<keyword evidence="1" id="KW-0472">Membrane</keyword>
<gene>
    <name evidence="3" type="ORF">SAMN05421731_101142</name>
</gene>
<dbReference type="EMBL" id="OANT01000001">
    <property type="protein sequence ID" value="SNX43108.1"/>
    <property type="molecule type" value="Genomic_DNA"/>
</dbReference>
<sequence>MIIKNQSEYTIMAFYLQHKKRLASFFQQSEILRSLIGGTASIFALLWLTQFSQHVWIMAPFGASCVILYAVSQSPLAQPRNVILGHFISALIGLLFLKFFSTSMLSIAFAVGCAIAAMQLLKCVHPPAGANPLVILLTANTVQYDWSFLLFPTLSGALLLVLIACLVNNIGSQQKYPVQGFAWFKK</sequence>
<name>A0A240E2V6_9GAMM</name>